<name>A0A101E2R0_ARCFL</name>
<dbReference type="Pfam" id="PF01364">
    <property type="entry name" value="Peptidase_C25"/>
    <property type="match status" value="1"/>
</dbReference>
<dbReference type="PROSITE" id="PS00018">
    <property type="entry name" value="EF_HAND_1"/>
    <property type="match status" value="1"/>
</dbReference>
<dbReference type="PROSITE" id="PS50093">
    <property type="entry name" value="PKD"/>
    <property type="match status" value="1"/>
</dbReference>
<evidence type="ECO:0000313" key="6">
    <source>
        <dbReference type="Proteomes" id="UP000054307"/>
    </source>
</evidence>
<dbReference type="InterPro" id="IPR000601">
    <property type="entry name" value="PKD_dom"/>
</dbReference>
<dbReference type="AlphaFoldDB" id="A0A101E2R0"/>
<keyword evidence="1" id="KW-0732">Signal</keyword>
<dbReference type="InterPro" id="IPR001769">
    <property type="entry name" value="Gingipain"/>
</dbReference>
<accession>A0A101E2R0</accession>
<dbReference type="EMBL" id="LGEQ01000002">
    <property type="protein sequence ID" value="KUJ94593.1"/>
    <property type="molecule type" value="Genomic_DNA"/>
</dbReference>
<evidence type="ECO:0000313" key="3">
    <source>
        <dbReference type="EMBL" id="KUJ94593.1"/>
    </source>
</evidence>
<reference evidence="5 6" key="2">
    <citation type="journal article" date="2015" name="MBio">
        <title>Genome-Resolved Metagenomic Analysis Reveals Roles for Candidate Phyla and Other Microbial Community Members in Biogeochemical Transformations in Oil Reservoirs.</title>
        <authorList>
            <person name="Hu P."/>
            <person name="Tom L."/>
            <person name="Singh A."/>
            <person name="Thomas B.C."/>
            <person name="Baker B.J."/>
            <person name="Piceno Y.M."/>
            <person name="Andersen G.L."/>
            <person name="Banfield J.F."/>
        </authorList>
    </citation>
    <scope>NUCLEOTIDE SEQUENCE [LARGE SCALE GENOMIC DNA]</scope>
</reference>
<dbReference type="Gene3D" id="2.60.40.10">
    <property type="entry name" value="Immunoglobulins"/>
    <property type="match status" value="1"/>
</dbReference>
<dbReference type="SUPFAM" id="SSF52129">
    <property type="entry name" value="Caspase-like"/>
    <property type="match status" value="1"/>
</dbReference>
<dbReference type="GO" id="GO:0006508">
    <property type="term" value="P:proteolysis"/>
    <property type="evidence" value="ECO:0007669"/>
    <property type="project" value="InterPro"/>
</dbReference>
<dbReference type="GO" id="GO:0008234">
    <property type="term" value="F:cysteine-type peptidase activity"/>
    <property type="evidence" value="ECO:0007669"/>
    <property type="project" value="InterPro"/>
</dbReference>
<evidence type="ECO:0000259" key="2">
    <source>
        <dbReference type="PROSITE" id="PS50093"/>
    </source>
</evidence>
<feature type="domain" description="PKD" evidence="2">
    <location>
        <begin position="715"/>
        <end position="759"/>
    </location>
</feature>
<comment type="caution">
    <text evidence="4">The sequence shown here is derived from an EMBL/GenBank/DDBJ whole genome shotgun (WGS) entry which is preliminary data.</text>
</comment>
<dbReference type="Gene3D" id="3.40.50.1460">
    <property type="match status" value="1"/>
</dbReference>
<sequence>MRVIIVIMMVVFVVVGTSSGQEIILTSEKLINSAYQLQEIHEKVGIQSDIVTVEQIWDSYSPVEDPLVSGYSTEQVYDSYNYTLALKIISFLRTVNASYVTILGDADIVPPSYYAKLIFYEPFPTDFFYASPDYDLKPDFAVGRIPAGSEDEAEKVLGKINDWLSDIGSGNYVNAALIGMRIYAAPYSIERETIDDYEVWQGETAVKLLEDLGFTETFNTTIALQSDEEWTSVKQTFDEALSGGYGVVFHVGHGIPYALDSDDGGMYTTRYMNMLDKRRPLLPVVLSSGCSAAAFDEEIRDIYLPNWAPGLWSEFLLTNDAGGIAFVGFTGTTGSDYQFSESDGFVEVVGVKHADNILIKTLKNLPGNRLGDAFKAALEEVKSEENIKLNPSTEVEEWKLRVYLEAELIGDPVLKYPAVSWRQPESPPEIEVLSQPLNGVYKGEVSFRFDRPVSAKVFYLESRYLPDRGYSIFGELVEKAKDVREYTFTPPYEGKYLLRVSDGKRESWFAFKASPVEELKIEYPENVTAYVGQQLEVKIEANMGAGCSVVSAPAGVVCENMTLKWTPASTGVFKIVFEVTANNQSVQGELEVNVREIEIKAVSPPNGSTGLPLDVELCASLSRACNVEFLTSSGSAIGSGDGTDVCVSWSGLEEGRVYQWMVRANCSGVTYESETWWFRTSYRPVADFSFEVNGSVVSFTSTSTDADGQKLMCLWDFGDGSRGEGCSTAHSYGAGSYTVTLTVVDEAGLSSSISKVVGVVNDETSVELPAGSKDLDGDGLYEDINGDGKLDFEDIAYFQWHFKEPQFQDYVSYYDFKPDGTINTRDVLELYVYWKWGVKRW</sequence>
<dbReference type="InterPro" id="IPR035986">
    <property type="entry name" value="PKD_dom_sf"/>
</dbReference>
<dbReference type="InterPro" id="IPR029031">
    <property type="entry name" value="Gingipain_N_sf"/>
</dbReference>
<dbReference type="Proteomes" id="UP000054015">
    <property type="component" value="Unassembled WGS sequence"/>
</dbReference>
<dbReference type="InterPro" id="IPR013783">
    <property type="entry name" value="Ig-like_fold"/>
</dbReference>
<evidence type="ECO:0000313" key="4">
    <source>
        <dbReference type="EMBL" id="KUK07503.1"/>
    </source>
</evidence>
<dbReference type="InterPro" id="IPR018247">
    <property type="entry name" value="EF_Hand_1_Ca_BS"/>
</dbReference>
<dbReference type="GO" id="GO:0000272">
    <property type="term" value="P:polysaccharide catabolic process"/>
    <property type="evidence" value="ECO:0007669"/>
    <property type="project" value="InterPro"/>
</dbReference>
<protein>
    <recommendedName>
        <fullName evidence="2">PKD domain-containing protein</fullName>
    </recommendedName>
</protein>
<dbReference type="Gene3D" id="3.40.50.10390">
    <property type="entry name" value="Gingipain r, domain 1"/>
    <property type="match status" value="1"/>
</dbReference>
<dbReference type="PATRIC" id="fig|2234.6.peg.1766"/>
<dbReference type="SMART" id="SM00089">
    <property type="entry name" value="PKD"/>
    <property type="match status" value="1"/>
</dbReference>
<dbReference type="EMBL" id="LGEX01000004">
    <property type="protein sequence ID" value="KUK07503.1"/>
    <property type="molecule type" value="Genomic_DNA"/>
</dbReference>
<dbReference type="Gene3D" id="1.10.1330.10">
    <property type="entry name" value="Dockerin domain"/>
    <property type="match status" value="1"/>
</dbReference>
<dbReference type="CDD" id="cd00146">
    <property type="entry name" value="PKD"/>
    <property type="match status" value="1"/>
</dbReference>
<organism evidence="4 5">
    <name type="scientific">Archaeoglobus fulgidus</name>
    <dbReference type="NCBI Taxonomy" id="2234"/>
    <lineage>
        <taxon>Archaea</taxon>
        <taxon>Methanobacteriati</taxon>
        <taxon>Methanobacteriota</taxon>
        <taxon>Archaeoglobi</taxon>
        <taxon>Archaeoglobales</taxon>
        <taxon>Archaeoglobaceae</taxon>
        <taxon>Archaeoglobus</taxon>
    </lineage>
</organism>
<dbReference type="SUPFAM" id="SSF63446">
    <property type="entry name" value="Type I dockerin domain"/>
    <property type="match status" value="1"/>
</dbReference>
<dbReference type="InterPro" id="IPR036439">
    <property type="entry name" value="Dockerin_dom_sf"/>
</dbReference>
<dbReference type="InterPro" id="IPR029030">
    <property type="entry name" value="Caspase-like_dom_sf"/>
</dbReference>
<evidence type="ECO:0000313" key="5">
    <source>
        <dbReference type="Proteomes" id="UP000054015"/>
    </source>
</evidence>
<proteinExistence type="predicted"/>
<dbReference type="Pfam" id="PF18911">
    <property type="entry name" value="PKD_4"/>
    <property type="match status" value="1"/>
</dbReference>
<dbReference type="InterPro" id="IPR022409">
    <property type="entry name" value="PKD/Chitinase_dom"/>
</dbReference>
<dbReference type="Proteomes" id="UP000054307">
    <property type="component" value="Unassembled WGS sequence"/>
</dbReference>
<dbReference type="SUPFAM" id="SSF49299">
    <property type="entry name" value="PKD domain"/>
    <property type="match status" value="1"/>
</dbReference>
<reference evidence="4" key="1">
    <citation type="journal article" date="2015" name="MBio">
        <title>Genome-resolved metagenomic analysis reveals roles for candidate phyla and other microbial community members in biogeochemical transformations in oil reservoirs.</title>
        <authorList>
            <person name="Hu P."/>
            <person name="Tom L."/>
            <person name="Singh A."/>
            <person name="Thomas B.C."/>
            <person name="Baker B.J."/>
            <person name="Piceno Y.M."/>
            <person name="Andersen G.L."/>
            <person name="Banfield J.F."/>
        </authorList>
    </citation>
    <scope>NUCLEOTIDE SEQUENCE [LARGE SCALE GENOMIC DNA]</scope>
    <source>
        <strain evidence="4">49_2300</strain>
        <strain evidence="3">49_95</strain>
    </source>
</reference>
<gene>
    <name evidence="3" type="ORF">XD40_0157</name>
    <name evidence="4" type="ORF">XD48_0282</name>
</gene>
<evidence type="ECO:0000256" key="1">
    <source>
        <dbReference type="ARBA" id="ARBA00022729"/>
    </source>
</evidence>